<dbReference type="PANTHER" id="PTHR37486">
    <property type="entry name" value="STRINGENT STARVATION PROTEIN B"/>
    <property type="match status" value="1"/>
</dbReference>
<dbReference type="InterPro" id="IPR036760">
    <property type="entry name" value="SspB-like_sf"/>
</dbReference>
<dbReference type="NCBIfam" id="NF008769">
    <property type="entry name" value="PRK11798.2-5"/>
    <property type="match status" value="1"/>
</dbReference>
<dbReference type="GO" id="GO:0045732">
    <property type="term" value="P:positive regulation of protein catabolic process"/>
    <property type="evidence" value="ECO:0007669"/>
    <property type="project" value="TreeGrafter"/>
</dbReference>
<reference evidence="3" key="1">
    <citation type="submission" date="2016-09" db="EMBL/GenBank/DDBJ databases">
        <authorList>
            <person name="Varghese N."/>
            <person name="Submissions S."/>
        </authorList>
    </citation>
    <scope>NUCLEOTIDE SEQUENCE [LARGE SCALE GENOMIC DNA]</scope>
    <source>
        <strain evidence="3">ANC 3699</strain>
    </source>
</reference>
<protein>
    <submittedName>
        <fullName evidence="2">Stringent starvation protein B</fullName>
    </submittedName>
</protein>
<evidence type="ECO:0000313" key="2">
    <source>
        <dbReference type="EMBL" id="SDB96706.1"/>
    </source>
</evidence>
<name>A0A1G6HT91_9GAMM</name>
<dbReference type="Gene3D" id="2.30.30.220">
    <property type="entry name" value="SspB-like"/>
    <property type="match status" value="1"/>
</dbReference>
<sequence>MTDANLTPTRPYLARAIYEWICDNQLTPYLLVDATQNHVKVPTQHIKDGQIVLNIAPHAVHQFQSSNEAIFFSARFGGVPQEIYVPMSAVLGIYSRENGQGLFFDPKEYENIVNQDDALPEFTQDGTEHSDTTEKSDAPKKKPSLRVLD</sequence>
<accession>A0A1G6HT91</accession>
<dbReference type="InterPro" id="IPR007481">
    <property type="entry name" value="SspB"/>
</dbReference>
<proteinExistence type="predicted"/>
<dbReference type="RefSeq" id="WP_092617176.1">
    <property type="nucleotide sequence ID" value="NZ_FMYK01000002.1"/>
</dbReference>
<dbReference type="NCBIfam" id="NF008770">
    <property type="entry name" value="PRK11798.2-6"/>
    <property type="match status" value="1"/>
</dbReference>
<dbReference type="Proteomes" id="UP000242317">
    <property type="component" value="Unassembled WGS sequence"/>
</dbReference>
<dbReference type="GO" id="GO:0005829">
    <property type="term" value="C:cytosol"/>
    <property type="evidence" value="ECO:0007669"/>
    <property type="project" value="TreeGrafter"/>
</dbReference>
<dbReference type="Pfam" id="PF04386">
    <property type="entry name" value="SspB"/>
    <property type="match status" value="1"/>
</dbReference>
<dbReference type="OrthoDB" id="9797358at2"/>
<feature type="compositionally biased region" description="Basic and acidic residues" evidence="1">
    <location>
        <begin position="126"/>
        <end position="140"/>
    </location>
</feature>
<dbReference type="GO" id="GO:0005840">
    <property type="term" value="C:ribosome"/>
    <property type="evidence" value="ECO:0007669"/>
    <property type="project" value="TreeGrafter"/>
</dbReference>
<dbReference type="NCBIfam" id="NF008763">
    <property type="entry name" value="PRK11798.1-2"/>
    <property type="match status" value="1"/>
</dbReference>
<dbReference type="EMBL" id="FMYK01000002">
    <property type="protein sequence ID" value="SDB96706.1"/>
    <property type="molecule type" value="Genomic_DNA"/>
</dbReference>
<evidence type="ECO:0000313" key="3">
    <source>
        <dbReference type="Proteomes" id="UP000242317"/>
    </source>
</evidence>
<keyword evidence="3" id="KW-1185">Reference proteome</keyword>
<feature type="region of interest" description="Disordered" evidence="1">
    <location>
        <begin position="116"/>
        <end position="149"/>
    </location>
</feature>
<dbReference type="PANTHER" id="PTHR37486:SF1">
    <property type="entry name" value="STRINGENT STARVATION PROTEIN B"/>
    <property type="match status" value="1"/>
</dbReference>
<dbReference type="AlphaFoldDB" id="A0A1G6HT91"/>
<evidence type="ECO:0000256" key="1">
    <source>
        <dbReference type="SAM" id="MobiDB-lite"/>
    </source>
</evidence>
<gene>
    <name evidence="2" type="ORF">SAMN05421749_102453</name>
</gene>
<dbReference type="PIRSF" id="PIRSF005276">
    <property type="entry name" value="SspB"/>
    <property type="match status" value="1"/>
</dbReference>
<organism evidence="2 3">
    <name type="scientific">Acinetobacter marinus</name>
    <dbReference type="NCBI Taxonomy" id="281375"/>
    <lineage>
        <taxon>Bacteria</taxon>
        <taxon>Pseudomonadati</taxon>
        <taxon>Pseudomonadota</taxon>
        <taxon>Gammaproteobacteria</taxon>
        <taxon>Moraxellales</taxon>
        <taxon>Moraxellaceae</taxon>
        <taxon>Acinetobacter</taxon>
    </lineage>
</organism>
<dbReference type="SUPFAM" id="SSF101738">
    <property type="entry name" value="SspB-like"/>
    <property type="match status" value="1"/>
</dbReference>